<dbReference type="NCBIfam" id="NF040736">
    <property type="entry name" value="efflux_SaoE"/>
    <property type="match status" value="1"/>
</dbReference>
<sequence length="366" mass="38638">MMPDVPATIARAAEASFSILNDVSPWVVISLVIAGLLHSVLTPEKFQRHLGNRKMSSLVKATLSGMLLPICSCGVIPLGLGMYYSGAYLGPTLAFMTATPIINPAAVLLAYGLLGPKIATIYLVSGFLIPFIIGLTANVMAGREIHTPGADNQDTVPALDEPADVGLHRKLLAGLEWGFQDLGVMTGKYIVFGIILAGVIIAVVPPQHIQRYLGDPGMISVLGIAVLGAVMYVCAVGHIPLIAALVASGAAPGVAITFLMTGAATNLPELVSIYKLIGKRAVAIYAGMLTGLSIVVGFFTNWLLTPGFVPFFNLDEGRRIVGAANWLILAVPKPIQYATSCVVVLLCLYALRPTLRKFIPVEGTEH</sequence>
<feature type="transmembrane region" description="Helical" evidence="7">
    <location>
        <begin position="62"/>
        <end position="86"/>
    </location>
</feature>
<dbReference type="InterPro" id="IPR005524">
    <property type="entry name" value="DUF318"/>
</dbReference>
<keyword evidence="6 7" id="KW-0472">Membrane</keyword>
<dbReference type="EMBL" id="JAAYEE010000133">
    <property type="protein sequence ID" value="NLW35454.1"/>
    <property type="molecule type" value="Genomic_DNA"/>
</dbReference>
<evidence type="ECO:0000256" key="6">
    <source>
        <dbReference type="ARBA" id="ARBA00023136"/>
    </source>
</evidence>
<dbReference type="Proteomes" id="UP000777265">
    <property type="component" value="Unassembled WGS sequence"/>
</dbReference>
<reference evidence="8" key="1">
    <citation type="journal article" date="2020" name="Biotechnol. Biofuels">
        <title>New insights from the biogas microbiome by comprehensive genome-resolved metagenomics of nearly 1600 species originating from multiple anaerobic digesters.</title>
        <authorList>
            <person name="Campanaro S."/>
            <person name="Treu L."/>
            <person name="Rodriguez-R L.M."/>
            <person name="Kovalovszki A."/>
            <person name="Ziels R.M."/>
            <person name="Maus I."/>
            <person name="Zhu X."/>
            <person name="Kougias P.G."/>
            <person name="Basile A."/>
            <person name="Luo G."/>
            <person name="Schluter A."/>
            <person name="Konstantinidis K.T."/>
            <person name="Angelidaki I."/>
        </authorList>
    </citation>
    <scope>NUCLEOTIDE SEQUENCE</scope>
    <source>
        <strain evidence="8">AS06rmzACSIP_7</strain>
    </source>
</reference>
<evidence type="ECO:0000256" key="1">
    <source>
        <dbReference type="ARBA" id="ARBA00004651"/>
    </source>
</evidence>
<feature type="transmembrane region" description="Helical" evidence="7">
    <location>
        <begin position="239"/>
        <end position="261"/>
    </location>
</feature>
<evidence type="ECO:0000256" key="4">
    <source>
        <dbReference type="ARBA" id="ARBA00022692"/>
    </source>
</evidence>
<gene>
    <name evidence="8" type="ORF">GXY80_08240</name>
</gene>
<proteinExistence type="inferred from homology"/>
<evidence type="ECO:0000256" key="5">
    <source>
        <dbReference type="ARBA" id="ARBA00022989"/>
    </source>
</evidence>
<dbReference type="PANTHER" id="PTHR34184:SF4">
    <property type="entry name" value="UPF0718 PROTEIN YCGR"/>
    <property type="match status" value="1"/>
</dbReference>
<evidence type="ECO:0000313" key="8">
    <source>
        <dbReference type="EMBL" id="NLW35454.1"/>
    </source>
</evidence>
<feature type="transmembrane region" description="Helical" evidence="7">
    <location>
        <begin position="23"/>
        <end position="41"/>
    </location>
</feature>
<feature type="transmembrane region" description="Helical" evidence="7">
    <location>
        <begin position="92"/>
        <end position="114"/>
    </location>
</feature>
<dbReference type="InterPro" id="IPR052923">
    <property type="entry name" value="UPF0718"/>
</dbReference>
<feature type="transmembrane region" description="Helical" evidence="7">
    <location>
        <begin position="335"/>
        <end position="351"/>
    </location>
</feature>
<evidence type="ECO:0000256" key="3">
    <source>
        <dbReference type="ARBA" id="ARBA00022475"/>
    </source>
</evidence>
<feature type="transmembrane region" description="Helical" evidence="7">
    <location>
        <begin position="121"/>
        <end position="141"/>
    </location>
</feature>
<evidence type="ECO:0000256" key="2">
    <source>
        <dbReference type="ARBA" id="ARBA00006386"/>
    </source>
</evidence>
<feature type="transmembrane region" description="Helical" evidence="7">
    <location>
        <begin position="186"/>
        <end position="204"/>
    </location>
</feature>
<accession>A0A971M561</accession>
<feature type="transmembrane region" description="Helical" evidence="7">
    <location>
        <begin position="282"/>
        <end position="304"/>
    </location>
</feature>
<feature type="transmembrane region" description="Helical" evidence="7">
    <location>
        <begin position="216"/>
        <end position="233"/>
    </location>
</feature>
<evidence type="ECO:0000313" key="9">
    <source>
        <dbReference type="Proteomes" id="UP000777265"/>
    </source>
</evidence>
<comment type="subcellular location">
    <subcellularLocation>
        <location evidence="1">Cell membrane</location>
        <topology evidence="1">Multi-pass membrane protein</topology>
    </subcellularLocation>
</comment>
<organism evidence="8 9">
    <name type="scientific">Syntrophorhabdus aromaticivorans</name>
    <dbReference type="NCBI Taxonomy" id="328301"/>
    <lineage>
        <taxon>Bacteria</taxon>
        <taxon>Pseudomonadati</taxon>
        <taxon>Thermodesulfobacteriota</taxon>
        <taxon>Syntrophorhabdia</taxon>
        <taxon>Syntrophorhabdales</taxon>
        <taxon>Syntrophorhabdaceae</taxon>
        <taxon>Syntrophorhabdus</taxon>
    </lineage>
</organism>
<comment type="similarity">
    <text evidence="2">Belongs to the UPF0718 family.</text>
</comment>
<reference evidence="8" key="2">
    <citation type="submission" date="2020-01" db="EMBL/GenBank/DDBJ databases">
        <authorList>
            <person name="Campanaro S."/>
        </authorList>
    </citation>
    <scope>NUCLEOTIDE SEQUENCE</scope>
    <source>
        <strain evidence="8">AS06rmzACSIP_7</strain>
    </source>
</reference>
<dbReference type="AlphaFoldDB" id="A0A971M561"/>
<dbReference type="GO" id="GO:0005886">
    <property type="term" value="C:plasma membrane"/>
    <property type="evidence" value="ECO:0007669"/>
    <property type="project" value="UniProtKB-SubCell"/>
</dbReference>
<keyword evidence="3" id="KW-1003">Cell membrane</keyword>
<dbReference type="PANTHER" id="PTHR34184">
    <property type="entry name" value="UPF0718 PROTEIN YCGR"/>
    <property type="match status" value="1"/>
</dbReference>
<keyword evidence="4 7" id="KW-0812">Transmembrane</keyword>
<protein>
    <submittedName>
        <fullName evidence="8">Permease</fullName>
    </submittedName>
</protein>
<keyword evidence="5 7" id="KW-1133">Transmembrane helix</keyword>
<dbReference type="Pfam" id="PF03773">
    <property type="entry name" value="ArsP_1"/>
    <property type="match status" value="1"/>
</dbReference>
<name>A0A971M561_9BACT</name>
<comment type="caution">
    <text evidence="8">The sequence shown here is derived from an EMBL/GenBank/DDBJ whole genome shotgun (WGS) entry which is preliminary data.</text>
</comment>
<evidence type="ECO:0000256" key="7">
    <source>
        <dbReference type="SAM" id="Phobius"/>
    </source>
</evidence>